<comment type="caution">
    <text evidence="2">The sequence shown here is derived from an EMBL/GenBank/DDBJ whole genome shotgun (WGS) entry which is preliminary data.</text>
</comment>
<dbReference type="EMBL" id="JABCKV010000231">
    <property type="protein sequence ID" value="KAG5641940.1"/>
    <property type="molecule type" value="Genomic_DNA"/>
</dbReference>
<name>A0A9P7KAI6_9AGAR</name>
<feature type="compositionally biased region" description="Basic residues" evidence="1">
    <location>
        <begin position="728"/>
        <end position="737"/>
    </location>
</feature>
<dbReference type="OrthoDB" id="3231855at2759"/>
<feature type="region of interest" description="Disordered" evidence="1">
    <location>
        <begin position="603"/>
        <end position="786"/>
    </location>
</feature>
<sequence>MSIVSSYFSTRTRPPAIRINAQISSILDSILAIAVGLGVRVVVDGVSHQDNRLTGTLVGLWEGVVLQHFIKKMPKSYDPYVAYGIRLFLDFLFTESLSRLVLTLLWTGMGVILADVSPAIWKDTGMRRGWRHLRRDLYTLTHSIPTIPWFPRARTVRFSPSRAPSTISSVAQTAPIDEPTAPAPIRLAPPPPTPRKRPVPGAFPGDASETETDIASVAGSRSPASTLSSSPGTAHHRFSSLPQRRRATVETESEVSYDLDEGNVSSSSDSAYTRTPTIHDVDVPTIEDEEEREVVFVNAEKEEETPKQHPMVLPPTPSDSALALHQPREVPDEVQPPVTECPNIPDDEDWENISRREALNTPPPKETPPTPPAKDIEPEFQPQPESSSPKLSPEEEQSSPTEEQEKADEATPPAAPTTTNLDDDLHWGDSSTLAPAPLFGKQNEGNPWSTKPEAETAPAPTSSSIFGNATKSIFGGFGSTPAPKASSAAGSSWGATTKPGSSIWGAKPPPKAESVGSTWEPPAPAAAAPITPVSATSAKAPAWGGGVAKAKTAASKAGSVTGAGGDTKSLKESVKDAFATGTTGDADFGLLDNDRPPSYTTFGAGLGLGGGIGGSGLLDLDFGGGAEDEERRKEEERKVREEKEEKERKAKEEKERIAKEEKEKAKKEKEDKEKKAKEDKEKKAKEEKAKEEKEEKEKEEKEKKAKEKKPASVFGDAGNDTETDKEKKGKGHKKKNSRSSTPVPPAAAAAATTSTATTAAPATITTTEATDAPDTEPLPDNTSDRLKRALELRKEIADLEEGHAELAKQLAAAWAEDVIDLAVKTQLLVDAALKEVQKVKGKADRWYTEG</sequence>
<feature type="compositionally biased region" description="Acidic residues" evidence="1">
    <location>
        <begin position="251"/>
        <end position="261"/>
    </location>
</feature>
<feature type="compositionally biased region" description="Basic and acidic residues" evidence="1">
    <location>
        <begin position="629"/>
        <end position="710"/>
    </location>
</feature>
<feature type="non-terminal residue" evidence="2">
    <location>
        <position position="850"/>
    </location>
</feature>
<reference evidence="2" key="1">
    <citation type="submission" date="2020-07" db="EMBL/GenBank/DDBJ databases">
        <authorList>
            <person name="Nieuwenhuis M."/>
            <person name="Van De Peppel L.J.J."/>
        </authorList>
    </citation>
    <scope>NUCLEOTIDE SEQUENCE</scope>
    <source>
        <strain evidence="2">AP01</strain>
        <tissue evidence="2">Mycelium</tissue>
    </source>
</reference>
<feature type="compositionally biased region" description="Gly residues" evidence="1">
    <location>
        <begin position="604"/>
        <end position="616"/>
    </location>
</feature>
<feature type="compositionally biased region" description="Polar residues" evidence="1">
    <location>
        <begin position="263"/>
        <end position="276"/>
    </location>
</feature>
<dbReference type="AlphaFoldDB" id="A0A9P7KAI6"/>
<feature type="region of interest" description="Disordered" evidence="1">
    <location>
        <begin position="164"/>
        <end position="279"/>
    </location>
</feature>
<feature type="compositionally biased region" description="Pro residues" evidence="1">
    <location>
        <begin position="361"/>
        <end position="372"/>
    </location>
</feature>
<feature type="compositionally biased region" description="Low complexity" evidence="1">
    <location>
        <begin position="479"/>
        <end position="498"/>
    </location>
</feature>
<dbReference type="PANTHER" id="PTHR46563">
    <property type="entry name" value="RING-TYPE DOMAIN-CONTAINING PROTEIN"/>
    <property type="match status" value="1"/>
</dbReference>
<feature type="compositionally biased region" description="Low complexity" evidence="1">
    <location>
        <begin position="525"/>
        <end position="538"/>
    </location>
</feature>
<evidence type="ECO:0000313" key="3">
    <source>
        <dbReference type="Proteomes" id="UP000775547"/>
    </source>
</evidence>
<dbReference type="Proteomes" id="UP000775547">
    <property type="component" value="Unassembled WGS sequence"/>
</dbReference>
<protein>
    <submittedName>
        <fullName evidence="2">Uncharacterized protein</fullName>
    </submittedName>
</protein>
<evidence type="ECO:0000313" key="2">
    <source>
        <dbReference type="EMBL" id="KAG5641940.1"/>
    </source>
</evidence>
<proteinExistence type="predicted"/>
<feature type="compositionally biased region" description="Low complexity" evidence="1">
    <location>
        <begin position="410"/>
        <end position="419"/>
    </location>
</feature>
<organism evidence="2 3">
    <name type="scientific">Asterophora parasitica</name>
    <dbReference type="NCBI Taxonomy" id="117018"/>
    <lineage>
        <taxon>Eukaryota</taxon>
        <taxon>Fungi</taxon>
        <taxon>Dikarya</taxon>
        <taxon>Basidiomycota</taxon>
        <taxon>Agaricomycotina</taxon>
        <taxon>Agaricomycetes</taxon>
        <taxon>Agaricomycetidae</taxon>
        <taxon>Agaricales</taxon>
        <taxon>Tricholomatineae</taxon>
        <taxon>Lyophyllaceae</taxon>
        <taxon>Asterophora</taxon>
    </lineage>
</organism>
<evidence type="ECO:0000256" key="1">
    <source>
        <dbReference type="SAM" id="MobiDB-lite"/>
    </source>
</evidence>
<gene>
    <name evidence="2" type="ORF">DXG03_003929</name>
</gene>
<keyword evidence="3" id="KW-1185">Reference proteome</keyword>
<reference evidence="2" key="2">
    <citation type="submission" date="2021-10" db="EMBL/GenBank/DDBJ databases">
        <title>Phylogenomics reveals ancestral predisposition of the termite-cultivated fungus Termitomyces towards a domesticated lifestyle.</title>
        <authorList>
            <person name="Auxier B."/>
            <person name="Grum-Grzhimaylo A."/>
            <person name="Cardenas M.E."/>
            <person name="Lodge J.D."/>
            <person name="Laessoe T."/>
            <person name="Pedersen O."/>
            <person name="Smith M.E."/>
            <person name="Kuyper T.W."/>
            <person name="Franco-Molano E.A."/>
            <person name="Baroni T.J."/>
            <person name="Aanen D.K."/>
        </authorList>
    </citation>
    <scope>NUCLEOTIDE SEQUENCE</scope>
    <source>
        <strain evidence="2">AP01</strain>
        <tissue evidence="2">Mycelium</tissue>
    </source>
</reference>
<feature type="region of interest" description="Disordered" evidence="1">
    <location>
        <begin position="299"/>
        <end position="546"/>
    </location>
</feature>
<feature type="compositionally biased region" description="Basic residues" evidence="1">
    <location>
        <begin position="234"/>
        <end position="246"/>
    </location>
</feature>
<feature type="compositionally biased region" description="Polar residues" evidence="1">
    <location>
        <begin position="459"/>
        <end position="471"/>
    </location>
</feature>
<feature type="compositionally biased region" description="Low complexity" evidence="1">
    <location>
        <begin position="379"/>
        <end position="391"/>
    </location>
</feature>
<feature type="compositionally biased region" description="Low complexity" evidence="1">
    <location>
        <begin position="746"/>
        <end position="772"/>
    </location>
</feature>
<dbReference type="PANTHER" id="PTHR46563:SF4">
    <property type="entry name" value="ASPARTYL_ASPARAGINYL BETA-HYDROXYLASE ISOFORM X1"/>
    <property type="match status" value="1"/>
</dbReference>
<accession>A0A9P7KAI6</accession>
<feature type="compositionally biased region" description="Low complexity" evidence="1">
    <location>
        <begin position="218"/>
        <end position="233"/>
    </location>
</feature>